<proteinExistence type="predicted"/>
<keyword evidence="2" id="KW-1185">Reference proteome</keyword>
<evidence type="ECO:0000313" key="1">
    <source>
        <dbReference type="EMBL" id="OAD21615.1"/>
    </source>
</evidence>
<comment type="caution">
    <text evidence="1">The sequence shown here is derived from an EMBL/GenBank/DDBJ whole genome shotgun (WGS) entry which is preliminary data.</text>
</comment>
<protein>
    <submittedName>
        <fullName evidence="1">Uncharacterized protein</fullName>
    </submittedName>
</protein>
<dbReference type="InterPro" id="IPR038402">
    <property type="entry name" value="PvuII_sf"/>
</dbReference>
<gene>
    <name evidence="1" type="ORF">THIOM_002612</name>
</gene>
<dbReference type="AlphaFoldDB" id="A0A176S0V0"/>
<dbReference type="Gene3D" id="3.40.210.10">
    <property type="entry name" value="PVUII Endonuclease, subunit A"/>
    <property type="match status" value="1"/>
</dbReference>
<sequence>MKNYFQDDYRESEMIGLFELVKDTSEGRTGIDAFLELEGNNIPFELKTTSKASVTTVRDFGPDHIEKWQGKHWLFGFYQGEYVYYKYGSPSMMAPWIEEKAEYIRPDFELADIISKKLTLYDLYQICGKKKVYSYHDARRIQKMQYKKDKYFERQDVKGGYSRNRMLEILSDRTKYLIERGSTLNNPHILASYFSGWEEITDNHARCLRDLVKQYLNE</sequence>
<name>A0A176S0V0_9GAMM</name>
<reference evidence="1 2" key="1">
    <citation type="submission" date="2016-05" db="EMBL/GenBank/DDBJ databases">
        <title>Single-cell genome of chain-forming Candidatus Thiomargarita nelsonii and comparison to other large sulfur-oxidizing bacteria.</title>
        <authorList>
            <person name="Winkel M."/>
            <person name="Salman V."/>
            <person name="Woyke T."/>
            <person name="Schulz-Vogt H."/>
            <person name="Richter M."/>
            <person name="Flood B."/>
            <person name="Bailey J."/>
            <person name="Amann R."/>
            <person name="Mussmann M."/>
        </authorList>
    </citation>
    <scope>NUCLEOTIDE SEQUENCE [LARGE SCALE GENOMIC DNA]</scope>
    <source>
        <strain evidence="1 2">THI036</strain>
    </source>
</reference>
<dbReference type="Proteomes" id="UP000076962">
    <property type="component" value="Unassembled WGS sequence"/>
</dbReference>
<accession>A0A176S0V0</accession>
<dbReference type="EMBL" id="LUTY01001506">
    <property type="protein sequence ID" value="OAD21615.1"/>
    <property type="molecule type" value="Genomic_DNA"/>
</dbReference>
<evidence type="ECO:0000313" key="2">
    <source>
        <dbReference type="Proteomes" id="UP000076962"/>
    </source>
</evidence>
<organism evidence="1 2">
    <name type="scientific">Candidatus Thiomargarita nelsonii</name>
    <dbReference type="NCBI Taxonomy" id="1003181"/>
    <lineage>
        <taxon>Bacteria</taxon>
        <taxon>Pseudomonadati</taxon>
        <taxon>Pseudomonadota</taxon>
        <taxon>Gammaproteobacteria</taxon>
        <taxon>Thiotrichales</taxon>
        <taxon>Thiotrichaceae</taxon>
        <taxon>Thiomargarita</taxon>
    </lineage>
</organism>